<comment type="catalytic activity">
    <reaction evidence="4 5">
        <text>L-cysteine + L-glutamate + ATP = gamma-L-glutamyl-L-cysteine + ADP + phosphate + H(+)</text>
        <dbReference type="Rhea" id="RHEA:13285"/>
        <dbReference type="ChEBI" id="CHEBI:15378"/>
        <dbReference type="ChEBI" id="CHEBI:29985"/>
        <dbReference type="ChEBI" id="CHEBI:30616"/>
        <dbReference type="ChEBI" id="CHEBI:35235"/>
        <dbReference type="ChEBI" id="CHEBI:43474"/>
        <dbReference type="ChEBI" id="CHEBI:58173"/>
        <dbReference type="ChEBI" id="CHEBI:456216"/>
        <dbReference type="EC" id="6.3.2.2"/>
    </reaction>
</comment>
<dbReference type="InterPro" id="IPR014746">
    <property type="entry name" value="Gln_synth/guanido_kin_cat_dom"/>
</dbReference>
<dbReference type="Proteomes" id="UP001501598">
    <property type="component" value="Unassembled WGS sequence"/>
</dbReference>
<keyword evidence="2 5" id="KW-0547">Nucleotide-binding</keyword>
<proteinExistence type="inferred from homology"/>
<dbReference type="GO" id="GO:0016874">
    <property type="term" value="F:ligase activity"/>
    <property type="evidence" value="ECO:0007669"/>
    <property type="project" value="UniProtKB-KW"/>
</dbReference>
<dbReference type="Pfam" id="PF04107">
    <property type="entry name" value="GCS2"/>
    <property type="match status" value="1"/>
</dbReference>
<reference evidence="7" key="1">
    <citation type="journal article" date="2019" name="Int. J. Syst. Evol. Microbiol.">
        <title>The Global Catalogue of Microorganisms (GCM) 10K type strain sequencing project: providing services to taxonomists for standard genome sequencing and annotation.</title>
        <authorList>
            <consortium name="The Broad Institute Genomics Platform"/>
            <consortium name="The Broad Institute Genome Sequencing Center for Infectious Disease"/>
            <person name="Wu L."/>
            <person name="Ma J."/>
        </authorList>
    </citation>
    <scope>NUCLEOTIDE SEQUENCE [LARGE SCALE GENOMIC DNA]</scope>
    <source>
        <strain evidence="7">JCM 17906</strain>
    </source>
</reference>
<dbReference type="InterPro" id="IPR006336">
    <property type="entry name" value="GCS2"/>
</dbReference>
<dbReference type="NCBIfam" id="TIGR02050">
    <property type="entry name" value="gshA_cyan_rel"/>
    <property type="match status" value="1"/>
</dbReference>
<dbReference type="InterPro" id="IPR050141">
    <property type="entry name" value="GCL_type2/YbdK_subfam"/>
</dbReference>
<evidence type="ECO:0000256" key="2">
    <source>
        <dbReference type="ARBA" id="ARBA00022741"/>
    </source>
</evidence>
<keyword evidence="7" id="KW-1185">Reference proteome</keyword>
<gene>
    <name evidence="6" type="ORF">GCM10023175_66330</name>
</gene>
<dbReference type="EC" id="6.3.2.2" evidence="5"/>
<evidence type="ECO:0000313" key="6">
    <source>
        <dbReference type="EMBL" id="GAA4559063.1"/>
    </source>
</evidence>
<organism evidence="6 7">
    <name type="scientific">Pseudonocardia xishanensis</name>
    <dbReference type="NCBI Taxonomy" id="630995"/>
    <lineage>
        <taxon>Bacteria</taxon>
        <taxon>Bacillati</taxon>
        <taxon>Actinomycetota</taxon>
        <taxon>Actinomycetes</taxon>
        <taxon>Pseudonocardiales</taxon>
        <taxon>Pseudonocardiaceae</taxon>
        <taxon>Pseudonocardia</taxon>
    </lineage>
</organism>
<comment type="caution">
    <text evidence="6">The sequence shown here is derived from an EMBL/GenBank/DDBJ whole genome shotgun (WGS) entry which is preliminary data.</text>
</comment>
<dbReference type="PANTHER" id="PTHR36510">
    <property type="entry name" value="GLUTAMATE--CYSTEINE LIGASE 2-RELATED"/>
    <property type="match status" value="1"/>
</dbReference>
<dbReference type="Gene3D" id="3.30.590.20">
    <property type="match status" value="1"/>
</dbReference>
<keyword evidence="1 5" id="KW-0436">Ligase</keyword>
<dbReference type="InterPro" id="IPR011793">
    <property type="entry name" value="YbdK"/>
</dbReference>
<evidence type="ECO:0000313" key="7">
    <source>
        <dbReference type="Proteomes" id="UP001501598"/>
    </source>
</evidence>
<comment type="function">
    <text evidence="5">ATP-dependent carboxylate-amine ligase which exhibits weak glutamate--cysteine ligase activity.</text>
</comment>
<accession>A0ABP8S4B5</accession>
<keyword evidence="3 5" id="KW-0067">ATP-binding</keyword>
<sequence>MVAERRSVGVEEEFLLVDPGDGAARAIAATVLRLDGASARTEPQDGSGLEAELHAEQLETGTEPCVDLDELAAELGRTRAHAAEAADAVGAAVAALGTYPLAIDATAFPKDRNLRVLERFALTGREQLTCGCHVHVGVADDEEAVAALDRIRPWLPPLLALSVNSPFWAGEDSGYASFRSQVWSRWPSAGPYGLFGSAAGYRRVTAAMLATETLVDDGMLYFDARVSQRHPTLEFRIADVCHDRADAVLVAALARGLVDTAVREWRAGRGPDPVRVEELRLHTWRAARSGSSGELVDPTTGRPAPAAAVVERLVEHVGAALEESGDLARVRELLGAVSARGTGADRQRSVFAETGDLRAVIKDATVGR</sequence>
<evidence type="ECO:0000256" key="3">
    <source>
        <dbReference type="ARBA" id="ARBA00022840"/>
    </source>
</evidence>
<dbReference type="HAMAP" id="MF_01609">
    <property type="entry name" value="Glu_cys_ligase_2"/>
    <property type="match status" value="1"/>
</dbReference>
<dbReference type="SUPFAM" id="SSF55931">
    <property type="entry name" value="Glutamine synthetase/guanido kinase"/>
    <property type="match status" value="1"/>
</dbReference>
<dbReference type="PANTHER" id="PTHR36510:SF1">
    <property type="entry name" value="GLUTAMATE--CYSTEINE LIGASE 2-RELATED"/>
    <property type="match status" value="1"/>
</dbReference>
<comment type="similarity">
    <text evidence="5">Belongs to the glutamate--cysteine ligase type 2 family. YbdK subfamily.</text>
</comment>
<evidence type="ECO:0000256" key="4">
    <source>
        <dbReference type="ARBA" id="ARBA00048819"/>
    </source>
</evidence>
<dbReference type="NCBIfam" id="NF010041">
    <property type="entry name" value="PRK13517.1-1"/>
    <property type="match status" value="1"/>
</dbReference>
<evidence type="ECO:0000256" key="5">
    <source>
        <dbReference type="HAMAP-Rule" id="MF_01609"/>
    </source>
</evidence>
<protein>
    <recommendedName>
        <fullName evidence="5">Putative glutamate--cysteine ligase 2</fullName>
        <ecNumber evidence="5">6.3.2.2</ecNumber>
    </recommendedName>
    <alternativeName>
        <fullName evidence="5">Gamma-glutamylcysteine synthetase 2</fullName>
        <shortName evidence="5">GCS 2</shortName>
        <shortName evidence="5">Gamma-GCS 2</shortName>
    </alternativeName>
</protein>
<evidence type="ECO:0000256" key="1">
    <source>
        <dbReference type="ARBA" id="ARBA00022598"/>
    </source>
</evidence>
<name>A0ABP8S4B5_9PSEU</name>
<dbReference type="EMBL" id="BAABGT010000117">
    <property type="protein sequence ID" value="GAA4559063.1"/>
    <property type="molecule type" value="Genomic_DNA"/>
</dbReference>